<protein>
    <submittedName>
        <fullName evidence="2">Uncharacterized protein</fullName>
    </submittedName>
</protein>
<feature type="compositionally biased region" description="Polar residues" evidence="1">
    <location>
        <begin position="54"/>
        <end position="79"/>
    </location>
</feature>
<dbReference type="PhylomeDB" id="S8AU15"/>
<gene>
    <name evidence="2" type="ORF">PDE_04593</name>
</gene>
<evidence type="ECO:0000313" key="3">
    <source>
        <dbReference type="Proteomes" id="UP000019376"/>
    </source>
</evidence>
<dbReference type="eggNOG" id="ENOG502T3R7">
    <property type="taxonomic scope" value="Eukaryota"/>
</dbReference>
<feature type="region of interest" description="Disordered" evidence="1">
    <location>
        <begin position="20"/>
        <end position="79"/>
    </location>
</feature>
<dbReference type="HOGENOM" id="CLU_484922_0_0_1"/>
<dbReference type="AlphaFoldDB" id="S8AU15"/>
<dbReference type="EMBL" id="KB644412">
    <property type="protein sequence ID" value="EPS29643.1"/>
    <property type="molecule type" value="Genomic_DNA"/>
</dbReference>
<organism evidence="2 3">
    <name type="scientific">Penicillium oxalicum (strain 114-2 / CGMCC 5302)</name>
    <name type="common">Penicillium decumbens</name>
    <dbReference type="NCBI Taxonomy" id="933388"/>
    <lineage>
        <taxon>Eukaryota</taxon>
        <taxon>Fungi</taxon>
        <taxon>Dikarya</taxon>
        <taxon>Ascomycota</taxon>
        <taxon>Pezizomycotina</taxon>
        <taxon>Eurotiomycetes</taxon>
        <taxon>Eurotiomycetidae</taxon>
        <taxon>Eurotiales</taxon>
        <taxon>Aspergillaceae</taxon>
        <taxon>Penicillium</taxon>
    </lineage>
</organism>
<accession>S8AU15</accession>
<name>S8AU15_PENO1</name>
<evidence type="ECO:0000256" key="1">
    <source>
        <dbReference type="SAM" id="MobiDB-lite"/>
    </source>
</evidence>
<feature type="compositionally biased region" description="Polar residues" evidence="1">
    <location>
        <begin position="23"/>
        <end position="43"/>
    </location>
</feature>
<reference evidence="2 3" key="1">
    <citation type="journal article" date="2013" name="PLoS ONE">
        <title>Genomic and secretomic analyses reveal unique features of the lignocellulolytic enzyme system of Penicillium decumbens.</title>
        <authorList>
            <person name="Liu G."/>
            <person name="Zhang L."/>
            <person name="Wei X."/>
            <person name="Zou G."/>
            <person name="Qin Y."/>
            <person name="Ma L."/>
            <person name="Li J."/>
            <person name="Zheng H."/>
            <person name="Wang S."/>
            <person name="Wang C."/>
            <person name="Xun L."/>
            <person name="Zhao G.-P."/>
            <person name="Zhou Z."/>
            <person name="Qu Y."/>
        </authorList>
    </citation>
    <scope>NUCLEOTIDE SEQUENCE [LARGE SCALE GENOMIC DNA]</scope>
    <source>
        <strain evidence="3">114-2 / CGMCC 5302</strain>
    </source>
</reference>
<dbReference type="Proteomes" id="UP000019376">
    <property type="component" value="Unassembled WGS sequence"/>
</dbReference>
<sequence length="562" mass="63705">MSSSTGRFWSASSWKARLRRGHSNQSDASIVQDFQSAHSSDATSPAVAAEFNSGARTETQTQYSSSVYSKDNDPLSSLEINGDAESAECAHKSHSARRFPLHILPDGRQVPLETLQAEADSRQTKFHSDNVRPYAVRNDRRTLPVSSTGQLFSALDSSKSELEYSFDGILQVFVKVYAMAKVVQIILLSYGAEVCPHPIYSSRALSGGQEDCIPRPYANIFSLDQLHETEPSLLYWIKRAEEEVRSGDLAVLIATVENLHYALYSRVVIEMASVELCALFKAERQAPNGCQGLWLPDADHLYRIFLACKDTLDSPTTWKRPQWAAIHKWQEHFTGRLTEKEDDQSLKPDVVCGYRQFAQNILSDPRSAYVCKWCSLIPFFHSVPQENLISISEKWFTVRPKVILPDDVPSYELPFIDLKLVNPALWKREIVLDYRLASLANLEGKSIGDERREDPKSRLLSLAKCHKCICISTCLCARDCTDHVERPCPCSERYVRLMTARLCKKPSRFPFTTRANTAARACWEGLAMLRRDVSAETIVLEWREAFSVFELEIHKERWGNPL</sequence>
<dbReference type="OrthoDB" id="4158501at2759"/>
<keyword evidence="3" id="KW-1185">Reference proteome</keyword>
<proteinExistence type="predicted"/>
<evidence type="ECO:0000313" key="2">
    <source>
        <dbReference type="EMBL" id="EPS29643.1"/>
    </source>
</evidence>